<keyword evidence="2" id="KW-1185">Reference proteome</keyword>
<dbReference type="InterPro" id="IPR036047">
    <property type="entry name" value="F-box-like_dom_sf"/>
</dbReference>
<feature type="domain" description="F-box" evidence="1">
    <location>
        <begin position="1"/>
        <end position="46"/>
    </location>
</feature>
<dbReference type="PROSITE" id="PS50181">
    <property type="entry name" value="FBOX"/>
    <property type="match status" value="1"/>
</dbReference>
<dbReference type="InterPro" id="IPR001810">
    <property type="entry name" value="F-box_dom"/>
</dbReference>
<dbReference type="WBParaSite" id="MhA1_Contig0.frz3.gene51">
    <property type="protein sequence ID" value="MhA1_Contig0.frz3.gene51"/>
    <property type="gene ID" value="MhA1_Contig0.frz3.gene51"/>
</dbReference>
<accession>A0A1I8AWP8</accession>
<evidence type="ECO:0000313" key="3">
    <source>
        <dbReference type="WBParaSite" id="MhA1_Contig0.frz3.gene51"/>
    </source>
</evidence>
<name>A0A1I8AWP8_MELHA</name>
<evidence type="ECO:0000313" key="2">
    <source>
        <dbReference type="Proteomes" id="UP000095281"/>
    </source>
</evidence>
<organism evidence="2 3">
    <name type="scientific">Meloidogyne hapla</name>
    <name type="common">Root-knot nematode worm</name>
    <dbReference type="NCBI Taxonomy" id="6305"/>
    <lineage>
        <taxon>Eukaryota</taxon>
        <taxon>Metazoa</taxon>
        <taxon>Ecdysozoa</taxon>
        <taxon>Nematoda</taxon>
        <taxon>Chromadorea</taxon>
        <taxon>Rhabditida</taxon>
        <taxon>Tylenchina</taxon>
        <taxon>Tylenchomorpha</taxon>
        <taxon>Tylenchoidea</taxon>
        <taxon>Meloidogynidae</taxon>
        <taxon>Meloidogyninae</taxon>
        <taxon>Meloidogyne</taxon>
    </lineage>
</organism>
<dbReference type="Proteomes" id="UP000095281">
    <property type="component" value="Unplaced"/>
</dbReference>
<dbReference type="Pfam" id="PF00646">
    <property type="entry name" value="F-box"/>
    <property type="match status" value="1"/>
</dbReference>
<reference evidence="3" key="1">
    <citation type="submission" date="2016-11" db="UniProtKB">
        <authorList>
            <consortium name="WormBaseParasite"/>
        </authorList>
    </citation>
    <scope>IDENTIFICATION</scope>
</reference>
<evidence type="ECO:0000259" key="1">
    <source>
        <dbReference type="PROSITE" id="PS50181"/>
    </source>
</evidence>
<sequence length="110" mass="13337">MYNLPLESKLDVLKYLNIEQLTSFRQTNRYFNALIGRYEEELARQELDIIDFDNVYPHVDYEFINIEDGVFKLKMNNQLKKKWRSALNRQIPLYLNITDYNKKTIKLREG</sequence>
<proteinExistence type="predicted"/>
<dbReference type="SUPFAM" id="SSF81383">
    <property type="entry name" value="F-box domain"/>
    <property type="match status" value="1"/>
</dbReference>
<protein>
    <submittedName>
        <fullName evidence="3">F-box domain-containing protein</fullName>
    </submittedName>
</protein>
<dbReference type="AlphaFoldDB" id="A0A1I8AWP8"/>